<evidence type="ECO:0000256" key="1">
    <source>
        <dbReference type="SAM" id="Phobius"/>
    </source>
</evidence>
<keyword evidence="1" id="KW-0472">Membrane</keyword>
<feature type="transmembrane region" description="Helical" evidence="1">
    <location>
        <begin position="98"/>
        <end position="119"/>
    </location>
</feature>
<sequence length="252" mass="26925">MRILVLLAALAMPVVAFLSQRGVFGPDNGEVSARYPTLLVAAGYAFSIWSLVFALDLVHALRQLRARWRDDPLLARVAPATAAGFALTALWMPLFSQGLFAACLLVIFAALACLLWVAVRLSDAGAHGGAHLWSWLGLSLHAGWLSLAAFLNLAQSALAFGWIHPQAQLVSSLLLLAAATALLLWFNARMRGNLAYAAAALWGLVAMWVRQSGSTLPGSDPTARMALLAAVLLAAQSAWLRLRARRLAATAH</sequence>
<organism evidence="2 3">
    <name type="scientific">Pseudoxanthomonas taiwanensis J19</name>
    <dbReference type="NCBI Taxonomy" id="935569"/>
    <lineage>
        <taxon>Bacteria</taxon>
        <taxon>Pseudomonadati</taxon>
        <taxon>Pseudomonadota</taxon>
        <taxon>Gammaproteobacteria</taxon>
        <taxon>Lysobacterales</taxon>
        <taxon>Lysobacteraceae</taxon>
        <taxon>Pseudoxanthomonas</taxon>
    </lineage>
</organism>
<feature type="transmembrane region" description="Helical" evidence="1">
    <location>
        <begin position="222"/>
        <end position="242"/>
    </location>
</feature>
<feature type="transmembrane region" description="Helical" evidence="1">
    <location>
        <begin position="140"/>
        <end position="163"/>
    </location>
</feature>
<feature type="transmembrane region" description="Helical" evidence="1">
    <location>
        <begin position="193"/>
        <end position="210"/>
    </location>
</feature>
<name>A0A562DMW9_9GAMM</name>
<protein>
    <recommendedName>
        <fullName evidence="4">TspO/MBR related protein</fullName>
    </recommendedName>
</protein>
<evidence type="ECO:0000313" key="2">
    <source>
        <dbReference type="EMBL" id="TWH10916.1"/>
    </source>
</evidence>
<dbReference type="PANTHER" id="PTHR33802:SF1">
    <property type="entry name" value="XK-RELATED PROTEIN"/>
    <property type="match status" value="1"/>
</dbReference>
<feature type="transmembrane region" description="Helical" evidence="1">
    <location>
        <begin position="169"/>
        <end position="186"/>
    </location>
</feature>
<dbReference type="EMBL" id="VLJS01000050">
    <property type="protein sequence ID" value="TWH10916.1"/>
    <property type="molecule type" value="Genomic_DNA"/>
</dbReference>
<evidence type="ECO:0008006" key="4">
    <source>
        <dbReference type="Google" id="ProtNLM"/>
    </source>
</evidence>
<accession>A0A562DMW9</accession>
<dbReference type="AlphaFoldDB" id="A0A562DMW9"/>
<gene>
    <name evidence="2" type="ORF">L613_002200000170</name>
</gene>
<feature type="transmembrane region" description="Helical" evidence="1">
    <location>
        <begin position="73"/>
        <end position="92"/>
    </location>
</feature>
<keyword evidence="1" id="KW-1133">Transmembrane helix</keyword>
<reference evidence="2 3" key="1">
    <citation type="submission" date="2019-07" db="EMBL/GenBank/DDBJ databases">
        <title>Genome sequencing of lignin-degrading bacterial isolates.</title>
        <authorList>
            <person name="Gladden J."/>
        </authorList>
    </citation>
    <scope>NUCLEOTIDE SEQUENCE [LARGE SCALE GENOMIC DNA]</scope>
    <source>
        <strain evidence="2 3">J19</strain>
    </source>
</reference>
<keyword evidence="3" id="KW-1185">Reference proteome</keyword>
<feature type="transmembrane region" description="Helical" evidence="1">
    <location>
        <begin position="40"/>
        <end position="61"/>
    </location>
</feature>
<dbReference type="Proteomes" id="UP000321583">
    <property type="component" value="Unassembled WGS sequence"/>
</dbReference>
<dbReference type="RefSeq" id="WP_028915119.1">
    <property type="nucleotide sequence ID" value="NZ_VLJS01000050.1"/>
</dbReference>
<dbReference type="OrthoDB" id="5189031at2"/>
<proteinExistence type="predicted"/>
<comment type="caution">
    <text evidence="2">The sequence shown here is derived from an EMBL/GenBank/DDBJ whole genome shotgun (WGS) entry which is preliminary data.</text>
</comment>
<evidence type="ECO:0000313" key="3">
    <source>
        <dbReference type="Proteomes" id="UP000321583"/>
    </source>
</evidence>
<keyword evidence="1" id="KW-0812">Transmembrane</keyword>
<dbReference type="PANTHER" id="PTHR33802">
    <property type="entry name" value="SI:CH211-161H7.5-RELATED"/>
    <property type="match status" value="1"/>
</dbReference>